<dbReference type="Pfam" id="PF17102">
    <property type="entry name" value="Stealth_CR3"/>
    <property type="match status" value="1"/>
</dbReference>
<protein>
    <submittedName>
        <fullName evidence="7">Hypothetical_protein</fullName>
    </submittedName>
</protein>
<evidence type="ECO:0000256" key="4">
    <source>
        <dbReference type="SAM" id="Phobius"/>
    </source>
</evidence>
<dbReference type="AlphaFoldDB" id="A0A3P3Z7F2"/>
<dbReference type="PANTHER" id="PTHR24045">
    <property type="match status" value="1"/>
</dbReference>
<feature type="transmembrane region" description="Helical" evidence="4">
    <location>
        <begin position="29"/>
        <end position="50"/>
    </location>
</feature>
<feature type="domain" description="Stealth protein CR2 conserved region 2" evidence="5">
    <location>
        <begin position="250"/>
        <end position="341"/>
    </location>
</feature>
<keyword evidence="2" id="KW-0808">Transferase</keyword>
<evidence type="ECO:0000259" key="6">
    <source>
        <dbReference type="Pfam" id="PF17102"/>
    </source>
</evidence>
<organism evidence="7 8">
    <name type="scientific">Leishmania braziliensis MHOM/BR/75/M2904</name>
    <dbReference type="NCBI Taxonomy" id="420245"/>
    <lineage>
        <taxon>Eukaryota</taxon>
        <taxon>Discoba</taxon>
        <taxon>Euglenozoa</taxon>
        <taxon>Kinetoplastea</taxon>
        <taxon>Metakinetoplastina</taxon>
        <taxon>Trypanosomatida</taxon>
        <taxon>Trypanosomatidae</taxon>
        <taxon>Leishmaniinae</taxon>
        <taxon>Leishmania</taxon>
        <taxon>Leishmania braziliensis species complex</taxon>
    </lineage>
</organism>
<comment type="similarity">
    <text evidence="1">Belongs to the stealth family.</text>
</comment>
<evidence type="ECO:0000256" key="2">
    <source>
        <dbReference type="ARBA" id="ARBA00022679"/>
    </source>
</evidence>
<evidence type="ECO:0000259" key="5">
    <source>
        <dbReference type="Pfam" id="PF11380"/>
    </source>
</evidence>
<proteinExistence type="inferred from homology"/>
<dbReference type="InterPro" id="IPR047141">
    <property type="entry name" value="Stealth"/>
</dbReference>
<dbReference type="GO" id="GO:0005794">
    <property type="term" value="C:Golgi apparatus"/>
    <property type="evidence" value="ECO:0007669"/>
    <property type="project" value="TreeGrafter"/>
</dbReference>
<gene>
    <name evidence="7" type="ORF">LBRM2904_23.1310</name>
</gene>
<evidence type="ECO:0000256" key="3">
    <source>
        <dbReference type="SAM" id="MobiDB-lite"/>
    </source>
</evidence>
<dbReference type="EMBL" id="LS997622">
    <property type="protein sequence ID" value="SYZ66100.1"/>
    <property type="molecule type" value="Genomic_DNA"/>
</dbReference>
<feature type="compositionally biased region" description="Polar residues" evidence="3">
    <location>
        <begin position="602"/>
        <end position="625"/>
    </location>
</feature>
<evidence type="ECO:0000256" key="1">
    <source>
        <dbReference type="ARBA" id="ARBA00007583"/>
    </source>
</evidence>
<dbReference type="InterPro" id="IPR031357">
    <property type="entry name" value="Stealth_CR3"/>
</dbReference>
<dbReference type="GO" id="GO:0016772">
    <property type="term" value="F:transferase activity, transferring phosphorus-containing groups"/>
    <property type="evidence" value="ECO:0007669"/>
    <property type="project" value="InterPro"/>
</dbReference>
<dbReference type="PANTHER" id="PTHR24045:SF0">
    <property type="entry name" value="N-ACETYLGLUCOSAMINE-1-PHOSPHOTRANSFERASE SUBUNITS ALPHA_BETA"/>
    <property type="match status" value="1"/>
</dbReference>
<reference evidence="7 8" key="1">
    <citation type="submission" date="2018-09" db="EMBL/GenBank/DDBJ databases">
        <authorList>
            <person name="Peiro R."/>
            <person name="Begona"/>
            <person name="Cbmso G."/>
            <person name="Lopez M."/>
            <person name="Gonzalez S."/>
        </authorList>
    </citation>
    <scope>NUCLEOTIDE SEQUENCE [LARGE SCALE GENOMIC DNA]</scope>
</reference>
<evidence type="ECO:0000313" key="8">
    <source>
        <dbReference type="Proteomes" id="UP000319462"/>
    </source>
</evidence>
<sequence length="784" mass="87040">MGASCGCSTPLALTPCKEAARPRRRQHHLLIGLSSVLILVIVVVVCHSGYPSSLILGGDDTAPESTTEAACGAHAAPGVNESSFTKTPVDSTVLMLYSPSGTTERFCYSGAAGEGSNVEQEFLRVAASYVSSPYEGPAGAYHNFFAAHHATLWTVDAATRVATPMRLDVVYTFVNPTASSFRRNLEARHVPLEQRRYRDWEELRYSLRSLRQFVLASGAFAQYHHRHAADVQRLSELGYQVNVSDAGAVDGVVSLVRRVYLVLSDTDQMPAWLDTEKFPELRVVTHADMFSAEEAALVLPTLNSNVIESGLHRIPGISRFFLYFNNDMIVGRQLSFFDLFRPLSPPRQILEMANLQQADGVADVKTAQPYSDDTRVALFFETIFNSDGYVPPPSRSTLARIGARLVPQSWCAHLADVRPTGGLADRALRLLCTPAKISRPEQRGDALNHFARYCVQEELPGIAPSIEYAHMPRTFDREVLRMFSDDPISGFGVAVKEMRKAYIRDMNSFSPVHIYESFALAMRRARTAALWCQSDVRCAASLRPMHPLTTRKWRQRRTASCPGHPLEGGSQAVRLQHSDMLARWNSYEEKWLSSITTLPTSATETSQGSLSRSGVSAQNTATPLSASAPKQLYEPSQVVRMLLSERTARAPHKVSYQMISGCQHGGPVDASRVQSLVLDVHHHVFIADLTFSFFIVEDFQRLAIILSHLEHIAGSGTAPRASTLPLFITVNDDLESGVLDKQLHENHLMGWNRSHLTHAAFRRLLWLCSYMAPQAPWELWPVRA</sequence>
<dbReference type="InterPro" id="IPR021520">
    <property type="entry name" value="Stealth_CR2"/>
</dbReference>
<keyword evidence="4" id="KW-0472">Membrane</keyword>
<dbReference type="Pfam" id="PF11380">
    <property type="entry name" value="Stealth_CR2"/>
    <property type="match status" value="1"/>
</dbReference>
<name>A0A3P3Z7F2_LEIBR</name>
<evidence type="ECO:0000313" key="7">
    <source>
        <dbReference type="EMBL" id="SYZ66100.1"/>
    </source>
</evidence>
<feature type="region of interest" description="Disordered" evidence="3">
    <location>
        <begin position="602"/>
        <end position="628"/>
    </location>
</feature>
<keyword evidence="4" id="KW-0812">Transmembrane</keyword>
<feature type="domain" description="Stealth protein CR3 conserved region 3" evidence="6">
    <location>
        <begin position="469"/>
        <end position="520"/>
    </location>
</feature>
<keyword evidence="4" id="KW-1133">Transmembrane helix</keyword>
<dbReference type="Proteomes" id="UP000319462">
    <property type="component" value="Chromosome 23"/>
</dbReference>
<accession>A0A3P3Z7F2</accession>